<proteinExistence type="inferred from homology"/>
<protein>
    <submittedName>
        <fullName evidence="7">CDP-glycerol glycerophosphotransferase family protein</fullName>
    </submittedName>
</protein>
<comment type="similarity">
    <text evidence="2">Belongs to the CDP-glycerol glycerophosphotransferase family.</text>
</comment>
<organism evidence="7 8">
    <name type="scientific">Staphylococcus delphini</name>
    <dbReference type="NCBI Taxonomy" id="53344"/>
    <lineage>
        <taxon>Bacteria</taxon>
        <taxon>Bacillati</taxon>
        <taxon>Bacillota</taxon>
        <taxon>Bacilli</taxon>
        <taxon>Bacillales</taxon>
        <taxon>Staphylococcaceae</taxon>
        <taxon>Staphylococcus</taxon>
        <taxon>Staphylococcus intermedius group</taxon>
    </lineage>
</organism>
<dbReference type="GO" id="GO:0005886">
    <property type="term" value="C:plasma membrane"/>
    <property type="evidence" value="ECO:0007669"/>
    <property type="project" value="UniProtKB-SubCell"/>
</dbReference>
<evidence type="ECO:0000256" key="3">
    <source>
        <dbReference type="ARBA" id="ARBA00022475"/>
    </source>
</evidence>
<dbReference type="InterPro" id="IPR043148">
    <property type="entry name" value="TagF_C"/>
</dbReference>
<dbReference type="Gene3D" id="3.40.50.2000">
    <property type="entry name" value="Glycogen Phosphorylase B"/>
    <property type="match status" value="2"/>
</dbReference>
<dbReference type="Proteomes" id="UP000675994">
    <property type="component" value="Chromosome"/>
</dbReference>
<dbReference type="EMBL" id="CP063367">
    <property type="protein sequence ID" value="QUM69474.1"/>
    <property type="molecule type" value="Genomic_DNA"/>
</dbReference>
<dbReference type="SUPFAM" id="SSF53756">
    <property type="entry name" value="UDP-Glycosyltransferase/glycogen phosphorylase"/>
    <property type="match status" value="2"/>
</dbReference>
<evidence type="ECO:0000256" key="6">
    <source>
        <dbReference type="ARBA" id="ARBA00023136"/>
    </source>
</evidence>
<sequence>MKIGIFGFNIFAKGGTSRSNINLIHSMLEEGHQVVYFNYQPFDETAYTELIIHENIQSDHFTIRPFKDEDEHEMAYVDYLIITRESFFKYAQNVKHFNPHVTIVGEIHGPLSYLPQDFSTDLQHIDAVRVSTLSIQQKFQAMFDYPYVFPLYVNTRHIAIDNVPSNTRRNLLIKSRFEDNVKDISYVIRLINYIVKNQSHVDIHLYLIGYGPSMILYKNLVRYYQLEDYIHINGKQPRNYIYMSTSPYETLGFSILEALGEGNKALIYQGNDKVLKEIYEPFHGIEFLTKNLLEDADILLQFLNRKYTRDMRDDDVKILHQSFLIPHYASLFLSKVDTCVAARPCQKRLRRVKKRRFTDNKQKYTELYLKFNDKLLFRKILNNPRFKAHIKNIYYKRTEKLQNNIEPLDTHVFVESFHGNNFSGDPKYIALSLKEHYPEMQIFVSSKNALVDMEIRSFGLTPVRFGSQAYIEAFKSSKYVFVNGNTWDKVGKHPQQIFVQTWHGFPLKKMVGNLNNPQERAKQLNAFLPRMMKWDYLLTSSHINTMLFKSAFKLDQHHHLQVLTDGAPRNSYLMHHHNATERQKIQFKYFQHQDKDKQYVLFCPTWRQEKRDCVSNINLKKLLEYLPEHIHIIVKLHPNEGHLRNHYNTLDQRIHCFYNELVDIQELYIISDWMITDYSSTIFDYAHLNKPIFLLHEDQMDYNQNIGFNFNIHQLGHFPIASHNEEKLAQQIKNTTHIDYTHMIQRLMAYDHEKSDIKVLENIIRSTKEDTLRQKKNLLLSLT</sequence>
<dbReference type="PANTHER" id="PTHR37316:SF3">
    <property type="entry name" value="TEICHOIC ACID GLYCEROL-PHOSPHATE TRANSFERASE"/>
    <property type="match status" value="1"/>
</dbReference>
<gene>
    <name evidence="7" type="ORF">IPU22_00490</name>
</gene>
<dbReference type="InterPro" id="IPR043149">
    <property type="entry name" value="TagF_N"/>
</dbReference>
<dbReference type="GO" id="GO:0019350">
    <property type="term" value="P:teichoic acid biosynthetic process"/>
    <property type="evidence" value="ECO:0007669"/>
    <property type="project" value="UniProtKB-KW"/>
</dbReference>
<evidence type="ECO:0000256" key="4">
    <source>
        <dbReference type="ARBA" id="ARBA00022679"/>
    </source>
</evidence>
<evidence type="ECO:0000313" key="8">
    <source>
        <dbReference type="Proteomes" id="UP000675994"/>
    </source>
</evidence>
<dbReference type="InterPro" id="IPR007554">
    <property type="entry name" value="Glycerophosphate_synth"/>
</dbReference>
<dbReference type="Gene3D" id="3.40.50.12580">
    <property type="match status" value="1"/>
</dbReference>
<keyword evidence="5" id="KW-0777">Teichoic acid biosynthesis</keyword>
<dbReference type="GO" id="GO:0047355">
    <property type="term" value="F:CDP-glycerol glycerophosphotransferase activity"/>
    <property type="evidence" value="ECO:0007669"/>
    <property type="project" value="InterPro"/>
</dbReference>
<dbReference type="Gene3D" id="3.40.50.11820">
    <property type="match status" value="1"/>
</dbReference>
<keyword evidence="6" id="KW-0472">Membrane</keyword>
<keyword evidence="3" id="KW-1003">Cell membrane</keyword>
<comment type="subcellular location">
    <subcellularLocation>
        <location evidence="1">Cell membrane</location>
        <topology evidence="1">Peripheral membrane protein</topology>
    </subcellularLocation>
</comment>
<reference evidence="7" key="1">
    <citation type="journal article" date="2021" name="Front. Microbiol.">
        <title>Presence and Characterization of a Novel cfr-Carrying Tn558 Transposon Derivative in Staphylococcus delphini Isolated From Retail Food.</title>
        <authorList>
            <person name="Zhang F."/>
            <person name="Wu S."/>
            <person name="Huang J."/>
            <person name="Yang R."/>
            <person name="Zhang J."/>
            <person name="Lei T."/>
            <person name="Dai J."/>
            <person name="Ding Y."/>
            <person name="Xue L."/>
            <person name="Wang J."/>
            <person name="Chen M."/>
            <person name="Wu Q."/>
        </authorList>
    </citation>
    <scope>NUCLEOTIDE SEQUENCE</scope>
    <source>
        <strain evidence="7">2794-1</strain>
    </source>
</reference>
<evidence type="ECO:0000313" key="7">
    <source>
        <dbReference type="EMBL" id="QUM69474.1"/>
    </source>
</evidence>
<evidence type="ECO:0000256" key="2">
    <source>
        <dbReference type="ARBA" id="ARBA00010488"/>
    </source>
</evidence>
<dbReference type="AlphaFoldDB" id="A0AAQ0D6S4"/>
<dbReference type="PANTHER" id="PTHR37316">
    <property type="entry name" value="TEICHOIC ACID GLYCEROL-PHOSPHATE PRIMASE"/>
    <property type="match status" value="1"/>
</dbReference>
<dbReference type="Pfam" id="PF04464">
    <property type="entry name" value="Glyphos_transf"/>
    <property type="match status" value="1"/>
</dbReference>
<evidence type="ECO:0000256" key="1">
    <source>
        <dbReference type="ARBA" id="ARBA00004202"/>
    </source>
</evidence>
<accession>A0AAQ0D6S4</accession>
<evidence type="ECO:0000256" key="5">
    <source>
        <dbReference type="ARBA" id="ARBA00022944"/>
    </source>
</evidence>
<name>A0AAQ0D6S4_9STAP</name>
<keyword evidence="4" id="KW-0808">Transferase</keyword>
<dbReference type="RefSeq" id="WP_212574938.1">
    <property type="nucleotide sequence ID" value="NZ_CP063367.1"/>
</dbReference>
<dbReference type="InterPro" id="IPR051612">
    <property type="entry name" value="Teichoic_Acid_Biosynth"/>
</dbReference>